<sequence length="185" mass="18718">MNVDVLGLFKLLTRAILQIVRQRLGNAGTAPEAPAAPPAASPAPTPTVAPVAVAKAGDRVIGAIVRFHLGGSDEAATPQAVAAGESLLSTTIETAPAAPTVVSTEDASPVRDIRQAAIEKQEEWRRRKLVAEIGRIPAALAAAGPSLAAPAVADRKVPPAGGETVFSDAQAGLATALQAYRALAS</sequence>
<evidence type="ECO:0000313" key="1">
    <source>
        <dbReference type="EMBL" id="MBO0903175.1"/>
    </source>
</evidence>
<gene>
    <name evidence="1" type="ORF">J1C47_05940</name>
</gene>
<comment type="caution">
    <text evidence="1">The sequence shown here is derived from an EMBL/GenBank/DDBJ whole genome shotgun (WGS) entry which is preliminary data.</text>
</comment>
<reference evidence="1 2" key="1">
    <citation type="submission" date="2021-03" db="EMBL/GenBank/DDBJ databases">
        <title>Whole genome sequence of Jiella sp. MQZ13P-4.</title>
        <authorList>
            <person name="Tuo L."/>
        </authorList>
    </citation>
    <scope>NUCLEOTIDE SEQUENCE [LARGE SCALE GENOMIC DNA]</scope>
    <source>
        <strain evidence="1 2">MQZ13P-4</strain>
    </source>
</reference>
<keyword evidence="2" id="KW-1185">Reference proteome</keyword>
<protein>
    <submittedName>
        <fullName evidence="1">Uncharacterized protein</fullName>
    </submittedName>
</protein>
<evidence type="ECO:0000313" key="2">
    <source>
        <dbReference type="Proteomes" id="UP000664288"/>
    </source>
</evidence>
<dbReference type="RefSeq" id="WP_207349827.1">
    <property type="nucleotide sequence ID" value="NZ_JAFMPY010000005.1"/>
</dbReference>
<name>A0ABS3J217_9HYPH</name>
<dbReference type="Proteomes" id="UP000664288">
    <property type="component" value="Unassembled WGS sequence"/>
</dbReference>
<organism evidence="1 2">
    <name type="scientific">Jiella sonneratiae</name>
    <dbReference type="NCBI Taxonomy" id="2816856"/>
    <lineage>
        <taxon>Bacteria</taxon>
        <taxon>Pseudomonadati</taxon>
        <taxon>Pseudomonadota</taxon>
        <taxon>Alphaproteobacteria</taxon>
        <taxon>Hyphomicrobiales</taxon>
        <taxon>Aurantimonadaceae</taxon>
        <taxon>Jiella</taxon>
    </lineage>
</organism>
<proteinExistence type="predicted"/>
<dbReference type="EMBL" id="JAFMPY010000005">
    <property type="protein sequence ID" value="MBO0903175.1"/>
    <property type="molecule type" value="Genomic_DNA"/>
</dbReference>
<accession>A0ABS3J217</accession>